<feature type="transmembrane region" description="Helical" evidence="1">
    <location>
        <begin position="81"/>
        <end position="102"/>
    </location>
</feature>
<feature type="transmembrane region" description="Helical" evidence="1">
    <location>
        <begin position="6"/>
        <end position="24"/>
    </location>
</feature>
<feature type="transmembrane region" description="Helical" evidence="1">
    <location>
        <begin position="51"/>
        <end position="69"/>
    </location>
</feature>
<dbReference type="Proteomes" id="UP000274033">
    <property type="component" value="Unassembled WGS sequence"/>
</dbReference>
<dbReference type="InterPro" id="IPR043831">
    <property type="entry name" value="DUF5808"/>
</dbReference>
<comment type="caution">
    <text evidence="4">The sequence shown here is derived from an EMBL/GenBank/DDBJ whole genome shotgun (WGS) entry which is preliminary data.</text>
</comment>
<dbReference type="OrthoDB" id="157646at2"/>
<keyword evidence="1" id="KW-0812">Transmembrane</keyword>
<evidence type="ECO:0000313" key="4">
    <source>
        <dbReference type="EMBL" id="RQW75271.1"/>
    </source>
</evidence>
<organism evidence="4 5">
    <name type="scientific">Lysinibacillus composti</name>
    <dbReference type="NCBI Taxonomy" id="720633"/>
    <lineage>
        <taxon>Bacteria</taxon>
        <taxon>Bacillati</taxon>
        <taxon>Bacillota</taxon>
        <taxon>Bacilli</taxon>
        <taxon>Bacillales</taxon>
        <taxon>Bacillaceae</taxon>
        <taxon>Lysinibacillus</taxon>
    </lineage>
</organism>
<dbReference type="InterPro" id="IPR012867">
    <property type="entry name" value="DUF1648"/>
</dbReference>
<feature type="domain" description="DUF5808" evidence="3">
    <location>
        <begin position="321"/>
        <end position="346"/>
    </location>
</feature>
<keyword evidence="1" id="KW-1133">Transmembrane helix</keyword>
<dbReference type="AlphaFoldDB" id="A0A3N9UGQ8"/>
<feature type="transmembrane region" description="Helical" evidence="1">
    <location>
        <begin position="188"/>
        <end position="207"/>
    </location>
</feature>
<dbReference type="PANTHER" id="PTHR37810">
    <property type="entry name" value="IMMUNITY PROTEIN SDPI"/>
    <property type="match status" value="1"/>
</dbReference>
<name>A0A3N9UGQ8_9BACI</name>
<feature type="transmembrane region" description="Helical" evidence="1">
    <location>
        <begin position="139"/>
        <end position="157"/>
    </location>
</feature>
<dbReference type="Pfam" id="PF07853">
    <property type="entry name" value="DUF1648"/>
    <property type="match status" value="1"/>
</dbReference>
<evidence type="ECO:0000256" key="1">
    <source>
        <dbReference type="SAM" id="Phobius"/>
    </source>
</evidence>
<feature type="transmembrane region" description="Helical" evidence="1">
    <location>
        <begin position="267"/>
        <end position="286"/>
    </location>
</feature>
<feature type="transmembrane region" description="Helical" evidence="1">
    <location>
        <begin position="233"/>
        <end position="252"/>
    </location>
</feature>
<evidence type="ECO:0000259" key="3">
    <source>
        <dbReference type="Pfam" id="PF19124"/>
    </source>
</evidence>
<feature type="domain" description="DUF1648" evidence="2">
    <location>
        <begin position="147"/>
        <end position="194"/>
    </location>
</feature>
<dbReference type="RefSeq" id="WP_124763928.1">
    <property type="nucleotide sequence ID" value="NZ_JAFBDY010000004.1"/>
</dbReference>
<evidence type="ECO:0000313" key="5">
    <source>
        <dbReference type="Proteomes" id="UP000274033"/>
    </source>
</evidence>
<evidence type="ECO:0000259" key="2">
    <source>
        <dbReference type="Pfam" id="PF07853"/>
    </source>
</evidence>
<dbReference type="PANTHER" id="PTHR37810:SF9">
    <property type="entry name" value="MEMBRANE PROTEIN"/>
    <property type="match status" value="1"/>
</dbReference>
<keyword evidence="1" id="KW-0472">Membrane</keyword>
<dbReference type="Pfam" id="PF19124">
    <property type="entry name" value="DUF5808"/>
    <property type="match status" value="1"/>
</dbReference>
<proteinExistence type="predicted"/>
<accession>A0A3N9UGQ8</accession>
<dbReference type="GO" id="GO:0009636">
    <property type="term" value="P:response to toxic substance"/>
    <property type="evidence" value="ECO:0007669"/>
    <property type="project" value="TreeGrafter"/>
</dbReference>
<reference evidence="4 5" key="1">
    <citation type="journal article" date="2013" name="J. Microbiol.">
        <title>Lysinibacillus chungkukjangi sp. nov., isolated from Chungkukjang, Korean fermented soybean food.</title>
        <authorList>
            <person name="Kim S.J."/>
            <person name="Jang Y.H."/>
            <person name="Hamada M."/>
            <person name="Ahn J.H."/>
            <person name="Weon H.Y."/>
            <person name="Suzuki K."/>
            <person name="Whang K.S."/>
            <person name="Kwon S.W."/>
        </authorList>
    </citation>
    <scope>NUCLEOTIDE SEQUENCE [LARGE SCALE GENOMIC DNA]</scope>
    <source>
        <strain evidence="4 5">MCCC 1A12701</strain>
    </source>
</reference>
<protein>
    <submittedName>
        <fullName evidence="4">DUF1648 domain-containing protein</fullName>
    </submittedName>
</protein>
<sequence length="362" mass="41489">MSLSIILTIFVFIIGLQIAVPYLVKRTVIFGVTVPEQFINNDNLKLFKKRYFISMLAISIVIMVAFLVWALESNRNDEQIVIAGTMMQFGVILISLSLYIYFHAKTKQLKKESKWTENLKEVRLTDLSIRSQDEMLSSYVYFLPMIVTLGVICYTIFQYDILPNQIPTHWGPSGEPDAFTKKTPFTAIQLPLFLLIMQIMFLAIHIATKKSGIKLSATNIQASRNRQLGLRKYSSWFTFVVVLLVTMLFSYFQLTMIHSNLFSGMKFLIPFAFLVLVLIGTSVFALKVGRTDKGDPVQVEENITDIDEDRYWKGGLFYFNKNDPSIFVEKRFGVGWTLNMANPIGYFIVLIPLVIILLISFL</sequence>
<gene>
    <name evidence="4" type="ORF">EBB45_07900</name>
</gene>
<dbReference type="EMBL" id="RRCT01000005">
    <property type="protein sequence ID" value="RQW75271.1"/>
    <property type="molecule type" value="Genomic_DNA"/>
</dbReference>
<keyword evidence="5" id="KW-1185">Reference proteome</keyword>
<feature type="transmembrane region" description="Helical" evidence="1">
    <location>
        <begin position="340"/>
        <end position="361"/>
    </location>
</feature>